<protein>
    <submittedName>
        <fullName evidence="2">DMT family transporter</fullName>
    </submittedName>
</protein>
<dbReference type="InterPro" id="IPR006750">
    <property type="entry name" value="YdcZ"/>
</dbReference>
<evidence type="ECO:0000313" key="3">
    <source>
        <dbReference type="Proteomes" id="UP001526225"/>
    </source>
</evidence>
<dbReference type="RefSeq" id="WP_213409503.1">
    <property type="nucleotide sequence ID" value="NZ_CP074441.1"/>
</dbReference>
<keyword evidence="1" id="KW-0472">Membrane</keyword>
<reference evidence="2 3" key="1">
    <citation type="submission" date="2022-10" db="EMBL/GenBank/DDBJ databases">
        <title>Weissella fermenti sp. nov., isolated from fermented cabbage.</title>
        <authorList>
            <person name="Lee J.K."/>
            <person name="Baek J.H."/>
            <person name="Choi D.G."/>
            <person name="Kim J.M."/>
            <person name="Jeon C.O."/>
        </authorList>
    </citation>
    <scope>NUCLEOTIDE SEQUENCE [LARGE SCALE GENOMIC DNA]</scope>
    <source>
        <strain evidence="2 3">KACC 18534</strain>
    </source>
</reference>
<feature type="transmembrane region" description="Helical" evidence="1">
    <location>
        <begin position="230"/>
        <end position="249"/>
    </location>
</feature>
<feature type="transmembrane region" description="Helical" evidence="1">
    <location>
        <begin position="193"/>
        <end position="218"/>
    </location>
</feature>
<keyword evidence="1" id="KW-0812">Transmembrane</keyword>
<feature type="transmembrane region" description="Helical" evidence="1">
    <location>
        <begin position="34"/>
        <end position="59"/>
    </location>
</feature>
<comment type="caution">
    <text evidence="2">The sequence shown here is derived from an EMBL/GenBank/DDBJ whole genome shotgun (WGS) entry which is preliminary data.</text>
</comment>
<feature type="transmembrane region" description="Helical" evidence="1">
    <location>
        <begin position="290"/>
        <end position="307"/>
    </location>
</feature>
<sequence>MAIFVLLAFVSGLFLSNQSPINTRLGYRLGSPFLSASVSFTIGTIFLGLITWIQIGALLPSGAFVIEHPLWIWLGGVLGAIFLTSNILLFPRIGAVKTVVLPLVGQILTGLAIDTFGWFGASATSFSLIQALGVLIMFAGLFLTVLTKNNSQNTDATNLTTKLWMIWAVMIGTFSAMQQAINGHLGALLNSPVQAAFISFGIGMILIIIVTAILVKQLPTMRAIKQTEPWAYAGGILGALFVLTTVISVPQIGTGLTIMVALLGQLIGSIFVQQFGWWHSNKAGVQRKQIIGILIMLVGIAIIKFIGA</sequence>
<feature type="transmembrane region" description="Helical" evidence="1">
    <location>
        <begin position="115"/>
        <end position="143"/>
    </location>
</feature>
<feature type="transmembrane region" description="Helical" evidence="1">
    <location>
        <begin position="71"/>
        <end position="95"/>
    </location>
</feature>
<dbReference type="Proteomes" id="UP001526225">
    <property type="component" value="Unassembled WGS sequence"/>
</dbReference>
<organism evidence="2 3">
    <name type="scientific">Weissella ceti</name>
    <dbReference type="NCBI Taxonomy" id="759620"/>
    <lineage>
        <taxon>Bacteria</taxon>
        <taxon>Bacillati</taxon>
        <taxon>Bacillota</taxon>
        <taxon>Bacilli</taxon>
        <taxon>Lactobacillales</taxon>
        <taxon>Lactobacillaceae</taxon>
        <taxon>Weissella</taxon>
    </lineage>
</organism>
<feature type="transmembrane region" description="Helical" evidence="1">
    <location>
        <begin position="255"/>
        <end position="278"/>
    </location>
</feature>
<dbReference type="EMBL" id="JAOZFE010000013">
    <property type="protein sequence ID" value="MCW0953865.1"/>
    <property type="molecule type" value="Genomic_DNA"/>
</dbReference>
<gene>
    <name evidence="2" type="ORF">OIT44_07355</name>
</gene>
<accession>A0ABT3E624</accession>
<keyword evidence="3" id="KW-1185">Reference proteome</keyword>
<evidence type="ECO:0000256" key="1">
    <source>
        <dbReference type="SAM" id="Phobius"/>
    </source>
</evidence>
<keyword evidence="1" id="KW-1133">Transmembrane helix</keyword>
<feature type="transmembrane region" description="Helical" evidence="1">
    <location>
        <begin position="163"/>
        <end position="181"/>
    </location>
</feature>
<proteinExistence type="predicted"/>
<dbReference type="Pfam" id="PF04657">
    <property type="entry name" value="DMT_YdcZ"/>
    <property type="match status" value="2"/>
</dbReference>
<dbReference type="PANTHER" id="PTHR34821:SF2">
    <property type="entry name" value="INNER MEMBRANE PROTEIN YDCZ"/>
    <property type="match status" value="1"/>
</dbReference>
<dbReference type="PANTHER" id="PTHR34821">
    <property type="entry name" value="INNER MEMBRANE PROTEIN YDCZ"/>
    <property type="match status" value="1"/>
</dbReference>
<name>A0ABT3E624_9LACO</name>
<evidence type="ECO:0000313" key="2">
    <source>
        <dbReference type="EMBL" id="MCW0953865.1"/>
    </source>
</evidence>